<evidence type="ECO:0000313" key="3">
    <source>
        <dbReference type="Proteomes" id="UP000008549"/>
    </source>
</evidence>
<dbReference type="GO" id="GO:0008528">
    <property type="term" value="F:G protein-coupled peptide receptor activity"/>
    <property type="evidence" value="ECO:0007669"/>
    <property type="project" value="InterPro"/>
</dbReference>
<dbReference type="Gene3D" id="1.20.1070.10">
    <property type="entry name" value="Rhodopsin 7-helix transmembrane proteins"/>
    <property type="match status" value="1"/>
</dbReference>
<dbReference type="eggNOG" id="ENOG502TJCH">
    <property type="taxonomic scope" value="Eukaryota"/>
</dbReference>
<dbReference type="Proteomes" id="UP000008549">
    <property type="component" value="Unassembled WGS sequence"/>
</dbReference>
<dbReference type="AlphaFoldDB" id="A8XRX6"/>
<evidence type="ECO:0000313" key="2">
    <source>
        <dbReference type="EMBL" id="CAP35402.1"/>
    </source>
</evidence>
<dbReference type="InterPro" id="IPR019427">
    <property type="entry name" value="7TM_GPCR_serpentine_rcpt_Srw"/>
</dbReference>
<dbReference type="PANTHER" id="PTHR22751">
    <property type="entry name" value="G-PROTEIN COUPLED RECEPTOR-RELATED"/>
    <property type="match status" value="1"/>
</dbReference>
<dbReference type="Pfam" id="PF10324">
    <property type="entry name" value="7TM_GPCR_Srw"/>
    <property type="match status" value="2"/>
</dbReference>
<dbReference type="KEGG" id="cbr:CBG_17857"/>
<dbReference type="SUPFAM" id="SSF81321">
    <property type="entry name" value="Family A G protein-coupled receptor-like"/>
    <property type="match status" value="1"/>
</dbReference>
<feature type="transmembrane region" description="Helical" evidence="1">
    <location>
        <begin position="187"/>
        <end position="206"/>
    </location>
</feature>
<protein>
    <submittedName>
        <fullName evidence="2">Protein CBG17857</fullName>
    </submittedName>
</protein>
<reference evidence="2 3" key="1">
    <citation type="journal article" date="2003" name="PLoS Biol.">
        <title>The genome sequence of Caenorhabditis briggsae: a platform for comparative genomics.</title>
        <authorList>
            <person name="Stein L.D."/>
            <person name="Bao Z."/>
            <person name="Blasiar D."/>
            <person name="Blumenthal T."/>
            <person name="Brent M.R."/>
            <person name="Chen N."/>
            <person name="Chinwalla A."/>
            <person name="Clarke L."/>
            <person name="Clee C."/>
            <person name="Coghlan A."/>
            <person name="Coulson A."/>
            <person name="D'Eustachio P."/>
            <person name="Fitch D.H."/>
            <person name="Fulton L.A."/>
            <person name="Fulton R.E."/>
            <person name="Griffiths-Jones S."/>
            <person name="Harris T.W."/>
            <person name="Hillier L.W."/>
            <person name="Kamath R."/>
            <person name="Kuwabara P.E."/>
            <person name="Mardis E.R."/>
            <person name="Marra M.A."/>
            <person name="Miner T.L."/>
            <person name="Minx P."/>
            <person name="Mullikin J.C."/>
            <person name="Plumb R.W."/>
            <person name="Rogers J."/>
            <person name="Schein J.E."/>
            <person name="Sohrmann M."/>
            <person name="Spieth J."/>
            <person name="Stajich J.E."/>
            <person name="Wei C."/>
            <person name="Willey D."/>
            <person name="Wilson R.K."/>
            <person name="Durbin R."/>
            <person name="Waterston R.H."/>
        </authorList>
    </citation>
    <scope>NUCLEOTIDE SEQUENCE [LARGE SCALE GENOMIC DNA]</scope>
    <source>
        <strain evidence="2 3">AF16</strain>
    </source>
</reference>
<dbReference type="HOGENOM" id="CLU_043715_0_1_1"/>
<dbReference type="InParanoid" id="A8XRX6"/>
<dbReference type="GeneID" id="8590950"/>
<reference evidence="2 3" key="2">
    <citation type="journal article" date="2011" name="PLoS Genet.">
        <title>Caenorhabditis briggsae recombinant inbred line genotypes reveal inter-strain incompatibility and the evolution of recombination.</title>
        <authorList>
            <person name="Ross J.A."/>
            <person name="Koboldt D.C."/>
            <person name="Staisch J.E."/>
            <person name="Chamberlin H.M."/>
            <person name="Gupta B.P."/>
            <person name="Miller R.D."/>
            <person name="Baird S.E."/>
            <person name="Haag E.S."/>
        </authorList>
    </citation>
    <scope>NUCLEOTIDE SEQUENCE [LARGE SCALE GENOMIC DNA]</scope>
    <source>
        <strain evidence="2 3">AF16</strain>
    </source>
</reference>
<feature type="transmembrane region" description="Helical" evidence="1">
    <location>
        <begin position="227"/>
        <end position="247"/>
    </location>
</feature>
<dbReference type="RefSeq" id="XP_002648937.1">
    <property type="nucleotide sequence ID" value="XM_002648891.1"/>
</dbReference>
<sequence length="319" mass="36283">MSETFQYQGIDAFFDYSTWTTRLEEHMYIFAIFAIFVNFGHIFVLSQKMMTSSAVTSLLIGIAVVDLGYCSFTKLLYPGTPPRGYFETVFNWSVLALRDNCRRCSTWFGLEMAAIRMFSLKLAMNKNSGITVFYFFRYKVAPDPDWVLITGCPKTTVIQYFVDDNDGTSKVDARELHLLLTAIFEKVIPSILFPIITIILICELGKATKIVEDVRKTSSSSKTTAKWNKLVIHMTITFIIIEFPIGICKLVTATRDTYEEAVIYESLTKILNMIYVPMSATHCIICYKMSSQYRDTVFKILGIKKANVHPTVSIVTSNS</sequence>
<dbReference type="PANTHER" id="PTHR22751:SF73">
    <property type="entry name" value="G-PROTEIN COUPLED RECEPTORS FAMILY 1 PROFILE DOMAIN-CONTAINING PROTEIN"/>
    <property type="match status" value="1"/>
</dbReference>
<keyword evidence="3" id="KW-1185">Reference proteome</keyword>
<organism evidence="2 3">
    <name type="scientific">Caenorhabditis briggsae</name>
    <dbReference type="NCBI Taxonomy" id="6238"/>
    <lineage>
        <taxon>Eukaryota</taxon>
        <taxon>Metazoa</taxon>
        <taxon>Ecdysozoa</taxon>
        <taxon>Nematoda</taxon>
        <taxon>Chromadorea</taxon>
        <taxon>Rhabditida</taxon>
        <taxon>Rhabditina</taxon>
        <taxon>Rhabditomorpha</taxon>
        <taxon>Rhabditoidea</taxon>
        <taxon>Rhabditidae</taxon>
        <taxon>Peloderinae</taxon>
        <taxon>Caenorhabditis</taxon>
    </lineage>
</organism>
<proteinExistence type="predicted"/>
<keyword evidence="1" id="KW-1133">Transmembrane helix</keyword>
<feature type="transmembrane region" description="Helical" evidence="1">
    <location>
        <begin position="27"/>
        <end position="46"/>
    </location>
</feature>
<evidence type="ECO:0000256" key="1">
    <source>
        <dbReference type="SAM" id="Phobius"/>
    </source>
</evidence>
<keyword evidence="1" id="KW-0812">Transmembrane</keyword>
<dbReference type="CTD" id="8590950"/>
<gene>
    <name evidence="2" type="ORF">CBG17857</name>
    <name evidence="2" type="ORF">CBG_17857</name>
</gene>
<dbReference type="EMBL" id="HE601027">
    <property type="protein sequence ID" value="CAP35402.1"/>
    <property type="molecule type" value="Genomic_DNA"/>
</dbReference>
<keyword evidence="1" id="KW-0472">Membrane</keyword>
<feature type="transmembrane region" description="Helical" evidence="1">
    <location>
        <begin position="58"/>
        <end position="77"/>
    </location>
</feature>
<dbReference type="OMA" id="RDNCRRC"/>
<name>A8XRX6_CAEBR</name>
<accession>A8XRX6</accession>